<reference evidence="2 4" key="1">
    <citation type="submission" date="2024-04" db="EMBL/GenBank/DDBJ databases">
        <title>Tritrichomonas musculus Genome.</title>
        <authorList>
            <person name="Alves-Ferreira E."/>
            <person name="Grigg M."/>
            <person name="Lorenzi H."/>
            <person name="Galac M."/>
        </authorList>
    </citation>
    <scope>NUCLEOTIDE SEQUENCE [LARGE SCALE GENOMIC DNA]</scope>
    <source>
        <strain evidence="2 4">EAF2021</strain>
    </source>
</reference>
<feature type="region of interest" description="Disordered" evidence="1">
    <location>
        <begin position="343"/>
        <end position="374"/>
    </location>
</feature>
<evidence type="ECO:0000313" key="4">
    <source>
        <dbReference type="Proteomes" id="UP001470230"/>
    </source>
</evidence>
<evidence type="ECO:0000313" key="2">
    <source>
        <dbReference type="EMBL" id="KAK8835110.1"/>
    </source>
</evidence>
<dbReference type="EMBL" id="JAPFFF010000023">
    <property type="protein sequence ID" value="KAK8852814.1"/>
    <property type="molecule type" value="Genomic_DNA"/>
</dbReference>
<dbReference type="Proteomes" id="UP001470230">
    <property type="component" value="Unassembled WGS sequence"/>
</dbReference>
<evidence type="ECO:0008006" key="5">
    <source>
        <dbReference type="Google" id="ProtNLM"/>
    </source>
</evidence>
<evidence type="ECO:0000256" key="1">
    <source>
        <dbReference type="SAM" id="MobiDB-lite"/>
    </source>
</evidence>
<keyword evidence="4" id="KW-1185">Reference proteome</keyword>
<feature type="compositionally biased region" description="Basic and acidic residues" evidence="1">
    <location>
        <begin position="354"/>
        <end position="372"/>
    </location>
</feature>
<accession>A0ABR2GMD4</accession>
<sequence>MRNLKALSSISSKISQMHKFPSVKKTQFNKKKINLKSPKLSKPEISDHQMISASSSSGSNASDYIIELEEPFEKSVSSMFDFSIGLNSLAEVLDKILFYLYAAAICDHSYKSLQHLLNSSLKCAPDVQYLVISIAILVLKEGVPPKKKYWTEFSKVSRTLSQTRQTFVSFGKKQNVARRNLINFSGIFSDHQNRVSLDEDIDHDHYGIDIIIDYVLSQGKGKRMYKQWKFPDPSPNSIKRYYRNNDENDSQQINKCDSQQSNENCSYQTNISIIPQNNNTNDQQSNVSDIQQCNKNSCDLQQCNNIGHGSPIKSKESNRFNYSFLDCCSYISNSDDIYITSVSASSEGEEENENEGKDENENENERNDEPPKQIRKFSITNQKEFELKPVNDLTKAVANLFSDWSTAYTATKKVWELLKIESEFDLDSLYRILPFSYADFLKSALKTYEEVGDPI</sequence>
<organism evidence="2 4">
    <name type="scientific">Tritrichomonas musculus</name>
    <dbReference type="NCBI Taxonomy" id="1915356"/>
    <lineage>
        <taxon>Eukaryota</taxon>
        <taxon>Metamonada</taxon>
        <taxon>Parabasalia</taxon>
        <taxon>Tritrichomonadida</taxon>
        <taxon>Tritrichomonadidae</taxon>
        <taxon>Tritrichomonas</taxon>
    </lineage>
</organism>
<protein>
    <recommendedName>
        <fullName evidence="5">Cyclin N-terminal domain-containing protein</fullName>
    </recommendedName>
</protein>
<name>A0ABR2GMD4_9EUKA</name>
<dbReference type="EMBL" id="JAPFFF010000234">
    <property type="protein sequence ID" value="KAK8835110.1"/>
    <property type="molecule type" value="Genomic_DNA"/>
</dbReference>
<evidence type="ECO:0000313" key="3">
    <source>
        <dbReference type="EMBL" id="KAK8852814.1"/>
    </source>
</evidence>
<gene>
    <name evidence="3" type="ORF">M9Y10_017805</name>
    <name evidence="2" type="ORF">M9Y10_018079</name>
</gene>
<proteinExistence type="predicted"/>
<comment type="caution">
    <text evidence="2">The sequence shown here is derived from an EMBL/GenBank/DDBJ whole genome shotgun (WGS) entry which is preliminary data.</text>
</comment>